<evidence type="ECO:0000313" key="3">
    <source>
        <dbReference type="Proteomes" id="UP001055111"/>
    </source>
</evidence>
<feature type="chain" id="PRO_5041199807" evidence="1">
    <location>
        <begin position="25"/>
        <end position="104"/>
    </location>
</feature>
<keyword evidence="1" id="KW-0732">Signal</keyword>
<dbReference type="AlphaFoldDB" id="A0AA37IJB7"/>
<protein>
    <submittedName>
        <fullName evidence="2">Uncharacterized protein</fullName>
    </submittedName>
</protein>
<proteinExistence type="predicted"/>
<accession>A0AA37IJB7</accession>
<evidence type="ECO:0000256" key="1">
    <source>
        <dbReference type="SAM" id="SignalP"/>
    </source>
</evidence>
<gene>
    <name evidence="2" type="ORF">CBA19CS42_37800</name>
</gene>
<sequence>MNKPDLMRMIVGVSLAGMTLGASALTAARERDDTPFEAGRRQAFPAPSGFFHVPSATRAAETYLPDSALALCMPDLYCQLVPDTNARDNAFPRLARATRAGVHH</sequence>
<feature type="signal peptide" evidence="1">
    <location>
        <begin position="1"/>
        <end position="24"/>
    </location>
</feature>
<dbReference type="RefSeq" id="WP_238218044.1">
    <property type="nucleotide sequence ID" value="NZ_BPUS01000036.1"/>
</dbReference>
<reference evidence="2" key="1">
    <citation type="submission" date="2022-09" db="EMBL/GenBank/DDBJ databases">
        <title>Isolation and characterization of 3-chlorobenzoate degrading bacteria from soils in Shizuoka.</title>
        <authorList>
            <person name="Ifat A."/>
            <person name="Ogawa N."/>
            <person name="Kimbara K."/>
            <person name="Moriuchi R."/>
            <person name="Dohra H."/>
            <person name="Shintani M."/>
        </authorList>
    </citation>
    <scope>NUCLEOTIDE SEQUENCE</scope>
    <source>
        <strain evidence="2">19CS4-2</strain>
    </source>
</reference>
<dbReference type="EMBL" id="BPUS01000036">
    <property type="protein sequence ID" value="GJH30398.1"/>
    <property type="molecule type" value="Genomic_DNA"/>
</dbReference>
<comment type="caution">
    <text evidence="2">The sequence shown here is derived from an EMBL/GenBank/DDBJ whole genome shotgun (WGS) entry which is preliminary data.</text>
</comment>
<name>A0AA37IJB7_9BURK</name>
<evidence type="ECO:0000313" key="2">
    <source>
        <dbReference type="EMBL" id="GJH30398.1"/>
    </source>
</evidence>
<dbReference type="Proteomes" id="UP001055111">
    <property type="component" value="Unassembled WGS sequence"/>
</dbReference>
<organism evidence="2 3">
    <name type="scientific">Caballeronia novacaledonica</name>
    <dbReference type="NCBI Taxonomy" id="1544861"/>
    <lineage>
        <taxon>Bacteria</taxon>
        <taxon>Pseudomonadati</taxon>
        <taxon>Pseudomonadota</taxon>
        <taxon>Betaproteobacteria</taxon>
        <taxon>Burkholderiales</taxon>
        <taxon>Burkholderiaceae</taxon>
        <taxon>Caballeronia</taxon>
    </lineage>
</organism>